<organism evidence="2">
    <name type="scientific">Anisakis simplex</name>
    <name type="common">Herring worm</name>
    <dbReference type="NCBI Taxonomy" id="6269"/>
    <lineage>
        <taxon>Eukaryota</taxon>
        <taxon>Metazoa</taxon>
        <taxon>Ecdysozoa</taxon>
        <taxon>Nematoda</taxon>
        <taxon>Chromadorea</taxon>
        <taxon>Rhabditida</taxon>
        <taxon>Spirurina</taxon>
        <taxon>Ascaridomorpha</taxon>
        <taxon>Ascaridoidea</taxon>
        <taxon>Anisakidae</taxon>
        <taxon>Anisakis</taxon>
        <taxon>Anisakis simplex complex</taxon>
    </lineage>
</organism>
<sequence>LALWTLVFSILYSYAWQQHRKKFLLSLFFVVPTVFAVCCGISTLLTAIVVLGRIFSTPIVYTDFLKCEDDPTTGQTSYPRRHRTYSGTSCRSSLSIRSATSAEDVHLPVPLCRRHSSSNGSINGKCIHLICLMLFYPGHGKRYSASSCAL</sequence>
<dbReference type="WBParaSite" id="ASIM_0000482901-mRNA-1">
    <property type="protein sequence ID" value="ASIM_0000482901-mRNA-1"/>
    <property type="gene ID" value="ASIM_0000482901"/>
</dbReference>
<dbReference type="AlphaFoldDB" id="A0A0M3JB55"/>
<accession>A0A0M3JB55</accession>
<protein>
    <submittedName>
        <fullName evidence="2">Transmembrane protein</fullName>
    </submittedName>
</protein>
<keyword evidence="1" id="KW-0472">Membrane</keyword>
<evidence type="ECO:0000313" key="2">
    <source>
        <dbReference type="WBParaSite" id="ASIM_0000482901-mRNA-1"/>
    </source>
</evidence>
<keyword evidence="1" id="KW-1133">Transmembrane helix</keyword>
<reference evidence="2" key="1">
    <citation type="submission" date="2017-02" db="UniProtKB">
        <authorList>
            <consortium name="WormBaseParasite"/>
        </authorList>
    </citation>
    <scope>IDENTIFICATION</scope>
</reference>
<name>A0A0M3JB55_ANISI</name>
<feature type="transmembrane region" description="Helical" evidence="1">
    <location>
        <begin position="25"/>
        <end position="51"/>
    </location>
</feature>
<evidence type="ECO:0000256" key="1">
    <source>
        <dbReference type="SAM" id="Phobius"/>
    </source>
</evidence>
<proteinExistence type="predicted"/>
<keyword evidence="1" id="KW-0812">Transmembrane</keyword>